<dbReference type="InterPro" id="IPR020094">
    <property type="entry name" value="TruA/RsuA/RluB/E/F_N"/>
</dbReference>
<accession>A0A212QUM4</accession>
<evidence type="ECO:0000256" key="6">
    <source>
        <dbReference type="RuleBase" id="RU003887"/>
    </source>
</evidence>
<evidence type="ECO:0000256" key="2">
    <source>
        <dbReference type="ARBA" id="ARBA00008348"/>
    </source>
</evidence>
<evidence type="ECO:0000256" key="5">
    <source>
        <dbReference type="PROSITE-ProRule" id="PRU00182"/>
    </source>
</evidence>
<dbReference type="Gene3D" id="3.10.290.10">
    <property type="entry name" value="RNA-binding S4 domain"/>
    <property type="match status" value="1"/>
</dbReference>
<keyword evidence="4 6" id="KW-0413">Isomerase</keyword>
<dbReference type="CDD" id="cd00165">
    <property type="entry name" value="S4"/>
    <property type="match status" value="1"/>
</dbReference>
<comment type="similarity">
    <text evidence="2 6">Belongs to the pseudouridine synthase RsuA family.</text>
</comment>
<dbReference type="SUPFAM" id="SSF55174">
    <property type="entry name" value="Alpha-L RNA-binding motif"/>
    <property type="match status" value="1"/>
</dbReference>
<evidence type="ECO:0000256" key="4">
    <source>
        <dbReference type="ARBA" id="ARBA00023235"/>
    </source>
</evidence>
<dbReference type="GO" id="GO:0000455">
    <property type="term" value="P:enzyme-directed rRNA pseudouridine synthesis"/>
    <property type="evidence" value="ECO:0007669"/>
    <property type="project" value="UniProtKB-ARBA"/>
</dbReference>
<keyword evidence="9" id="KW-1185">Reference proteome</keyword>
<dbReference type="Gene3D" id="3.30.70.1560">
    <property type="entry name" value="Alpha-L RNA-binding motif"/>
    <property type="match status" value="1"/>
</dbReference>
<protein>
    <recommendedName>
        <fullName evidence="6">Pseudouridine synthase</fullName>
        <ecNumber evidence="6">5.4.99.-</ecNumber>
    </recommendedName>
</protein>
<evidence type="ECO:0000256" key="3">
    <source>
        <dbReference type="ARBA" id="ARBA00022884"/>
    </source>
</evidence>
<dbReference type="InterPro" id="IPR002942">
    <property type="entry name" value="S4_RNA-bd"/>
</dbReference>
<evidence type="ECO:0000313" key="9">
    <source>
        <dbReference type="Proteomes" id="UP000197065"/>
    </source>
</evidence>
<evidence type="ECO:0000313" key="8">
    <source>
        <dbReference type="EMBL" id="SNB63199.1"/>
    </source>
</evidence>
<evidence type="ECO:0000256" key="1">
    <source>
        <dbReference type="ARBA" id="ARBA00000073"/>
    </source>
</evidence>
<dbReference type="Pfam" id="PF00849">
    <property type="entry name" value="PseudoU_synth_2"/>
    <property type="match status" value="1"/>
</dbReference>
<dbReference type="InterPro" id="IPR000748">
    <property type="entry name" value="PsdUridine_synth_RsuA/RluB/E/F"/>
</dbReference>
<comment type="catalytic activity">
    <reaction evidence="1">
        <text>a uridine in RNA = a pseudouridine in RNA</text>
        <dbReference type="Rhea" id="RHEA:48348"/>
        <dbReference type="Rhea" id="RHEA-COMP:12068"/>
        <dbReference type="Rhea" id="RHEA-COMP:12069"/>
        <dbReference type="ChEBI" id="CHEBI:65314"/>
        <dbReference type="ChEBI" id="CHEBI:65315"/>
    </reaction>
</comment>
<reference evidence="8 9" key="1">
    <citation type="submission" date="2017-06" db="EMBL/GenBank/DDBJ databases">
        <authorList>
            <person name="Kim H.J."/>
            <person name="Triplett B.A."/>
        </authorList>
    </citation>
    <scope>NUCLEOTIDE SEQUENCE [LARGE SCALE GENOMIC DNA]</scope>
    <source>
        <strain evidence="8 9">B29T1</strain>
    </source>
</reference>
<dbReference type="InterPro" id="IPR006145">
    <property type="entry name" value="PsdUridine_synth_RsuA/RluA"/>
</dbReference>
<dbReference type="PANTHER" id="PTHR47683">
    <property type="entry name" value="PSEUDOURIDINE SYNTHASE FAMILY PROTEIN-RELATED"/>
    <property type="match status" value="1"/>
</dbReference>
<name>A0A212QUM4_9PROT</name>
<dbReference type="InterPro" id="IPR020103">
    <property type="entry name" value="PsdUridine_synth_cat_dom_sf"/>
</dbReference>
<keyword evidence="3 5" id="KW-0694">RNA-binding</keyword>
<dbReference type="Pfam" id="PF01479">
    <property type="entry name" value="S4"/>
    <property type="match status" value="1"/>
</dbReference>
<dbReference type="InterPro" id="IPR036986">
    <property type="entry name" value="S4_RNA-bd_sf"/>
</dbReference>
<dbReference type="InterPro" id="IPR042092">
    <property type="entry name" value="PsdUridine_s_RsuA/RluB/E/F_cat"/>
</dbReference>
<dbReference type="GO" id="GO:0003723">
    <property type="term" value="F:RNA binding"/>
    <property type="evidence" value="ECO:0007669"/>
    <property type="project" value="UniProtKB-KW"/>
</dbReference>
<dbReference type="NCBIfam" id="TIGR00093">
    <property type="entry name" value="pseudouridine synthase"/>
    <property type="match status" value="1"/>
</dbReference>
<dbReference type="SUPFAM" id="SSF55120">
    <property type="entry name" value="Pseudouridine synthase"/>
    <property type="match status" value="1"/>
</dbReference>
<sequence>MATASDHKPASVEGSKGSGERIAKRIARAGLCSRREAEAWIKDGRVKVDNRVINSPALDVRAGQLIMVDGRLLPEAEPPRLFRYHKPRGVLTTARDEIGRPTLYDTLPPGLPRLMPVGRLDLNSEGLLLLTNDGELKRRLELPVTGWVRRYKVRAYGLTDDQTLGRLAKGIAIEGVAYGPIEARLERYQGDNAWITMSLREGKNREIRRVLDYLGLSVNRLIRLAYGPFQLGALAKRGIEEVPRKVLNDQLGLNIESPHRARTSAASRAKG</sequence>
<dbReference type="AlphaFoldDB" id="A0A212QUM4"/>
<dbReference type="SMART" id="SM00363">
    <property type="entry name" value="S4"/>
    <property type="match status" value="1"/>
</dbReference>
<dbReference type="EC" id="5.4.99.-" evidence="6"/>
<feature type="domain" description="RNA-binding S4" evidence="7">
    <location>
        <begin position="20"/>
        <end position="77"/>
    </location>
</feature>
<dbReference type="EMBL" id="FYEH01000003">
    <property type="protein sequence ID" value="SNB63199.1"/>
    <property type="molecule type" value="Genomic_DNA"/>
</dbReference>
<dbReference type="OrthoDB" id="9807213at2"/>
<dbReference type="PANTHER" id="PTHR47683:SF3">
    <property type="entry name" value="RIBOSOMAL LARGE SUBUNIT PSEUDOURIDINE SYNTHASE B"/>
    <property type="match status" value="1"/>
</dbReference>
<proteinExistence type="inferred from homology"/>
<evidence type="ECO:0000259" key="7">
    <source>
        <dbReference type="SMART" id="SM00363"/>
    </source>
</evidence>
<dbReference type="Gene3D" id="3.30.70.580">
    <property type="entry name" value="Pseudouridine synthase I, catalytic domain, N-terminal subdomain"/>
    <property type="match status" value="1"/>
</dbReference>
<dbReference type="PROSITE" id="PS50889">
    <property type="entry name" value="S4"/>
    <property type="match status" value="1"/>
</dbReference>
<dbReference type="RefSeq" id="WP_088560599.1">
    <property type="nucleotide sequence ID" value="NZ_FYEH01000003.1"/>
</dbReference>
<dbReference type="GO" id="GO:0120159">
    <property type="term" value="F:rRNA pseudouridine synthase activity"/>
    <property type="evidence" value="ECO:0007669"/>
    <property type="project" value="UniProtKB-ARBA"/>
</dbReference>
<dbReference type="Proteomes" id="UP000197065">
    <property type="component" value="Unassembled WGS sequence"/>
</dbReference>
<gene>
    <name evidence="8" type="ORF">SAMN07250955_103283</name>
</gene>
<dbReference type="InterPro" id="IPR018496">
    <property type="entry name" value="PsdUridine_synth_RsuA/RluB_CS"/>
</dbReference>
<organism evidence="8 9">
    <name type="scientific">Arboricoccus pini</name>
    <dbReference type="NCBI Taxonomy" id="1963835"/>
    <lineage>
        <taxon>Bacteria</taxon>
        <taxon>Pseudomonadati</taxon>
        <taxon>Pseudomonadota</taxon>
        <taxon>Alphaproteobacteria</taxon>
        <taxon>Geminicoccales</taxon>
        <taxon>Geminicoccaceae</taxon>
        <taxon>Arboricoccus</taxon>
    </lineage>
</organism>
<dbReference type="InterPro" id="IPR050343">
    <property type="entry name" value="RsuA_PseudoU_synthase"/>
</dbReference>
<dbReference type="PROSITE" id="PS01149">
    <property type="entry name" value="PSI_RSU"/>
    <property type="match status" value="1"/>
</dbReference>